<feature type="region of interest" description="Disordered" evidence="1">
    <location>
        <begin position="266"/>
        <end position="285"/>
    </location>
</feature>
<dbReference type="EMBL" id="LFRF01000018">
    <property type="protein sequence ID" value="KND89534.1"/>
    <property type="molecule type" value="Genomic_DNA"/>
</dbReference>
<evidence type="ECO:0000313" key="2">
    <source>
        <dbReference type="EMBL" id="KND89534.1"/>
    </source>
</evidence>
<dbReference type="Proteomes" id="UP000036947">
    <property type="component" value="Unassembled WGS sequence"/>
</dbReference>
<feature type="region of interest" description="Disordered" evidence="1">
    <location>
        <begin position="477"/>
        <end position="496"/>
    </location>
</feature>
<feature type="region of interest" description="Disordered" evidence="1">
    <location>
        <begin position="153"/>
        <end position="177"/>
    </location>
</feature>
<feature type="compositionally biased region" description="Low complexity" evidence="1">
    <location>
        <begin position="367"/>
        <end position="378"/>
    </location>
</feature>
<accession>A0A0L0N6A4</accession>
<evidence type="ECO:0000256" key="1">
    <source>
        <dbReference type="SAM" id="MobiDB-lite"/>
    </source>
</evidence>
<organism evidence="2 3">
    <name type="scientific">Tolypocladium ophioglossoides (strain CBS 100239)</name>
    <name type="common">Snaketongue truffleclub</name>
    <name type="synonym">Elaphocordyceps ophioglossoides</name>
    <dbReference type="NCBI Taxonomy" id="1163406"/>
    <lineage>
        <taxon>Eukaryota</taxon>
        <taxon>Fungi</taxon>
        <taxon>Dikarya</taxon>
        <taxon>Ascomycota</taxon>
        <taxon>Pezizomycotina</taxon>
        <taxon>Sordariomycetes</taxon>
        <taxon>Hypocreomycetidae</taxon>
        <taxon>Hypocreales</taxon>
        <taxon>Ophiocordycipitaceae</taxon>
        <taxon>Tolypocladium</taxon>
    </lineage>
</organism>
<reference evidence="2 3" key="1">
    <citation type="journal article" date="2015" name="BMC Genomics">
        <title>The genome of the truffle-parasite Tolypocladium ophioglossoides and the evolution of antifungal peptaibiotics.</title>
        <authorList>
            <person name="Quandt C.A."/>
            <person name="Bushley K.E."/>
            <person name="Spatafora J.W."/>
        </authorList>
    </citation>
    <scope>NUCLEOTIDE SEQUENCE [LARGE SCALE GENOMIC DNA]</scope>
    <source>
        <strain evidence="2 3">CBS 100239</strain>
    </source>
</reference>
<feature type="region of interest" description="Disordered" evidence="1">
    <location>
        <begin position="545"/>
        <end position="597"/>
    </location>
</feature>
<evidence type="ECO:0008006" key="4">
    <source>
        <dbReference type="Google" id="ProtNLM"/>
    </source>
</evidence>
<protein>
    <recommendedName>
        <fullName evidence="4">Mucin</fullName>
    </recommendedName>
</protein>
<name>A0A0L0N6A4_TOLOC</name>
<evidence type="ECO:0000313" key="3">
    <source>
        <dbReference type="Proteomes" id="UP000036947"/>
    </source>
</evidence>
<proteinExistence type="predicted"/>
<dbReference type="AlphaFoldDB" id="A0A0L0N6A4"/>
<comment type="caution">
    <text evidence="2">The sequence shown here is derived from an EMBL/GenBank/DDBJ whole genome shotgun (WGS) entry which is preliminary data.</text>
</comment>
<keyword evidence="3" id="KW-1185">Reference proteome</keyword>
<feature type="region of interest" description="Disordered" evidence="1">
    <location>
        <begin position="360"/>
        <end position="380"/>
    </location>
</feature>
<dbReference type="OrthoDB" id="5380370at2759"/>
<sequence>MSTCREAALDPCLFPVSWACQFSFVSASSPAVNPRRVVRAGLERACYETATKPLRARIACSFHPPHTQFMAREASPVPSFNDGRRHPGEETVPLLYGTAIPLPLALVLTIRVVLDAPRDIPVSHPYPPVVLLYFSTLERLRFARNLDGFDNLGAGIEPSRRRSPTPSPREADEIRPSRLRLGFSSDELNNAPHHRSQLNHKPVRVYTNPSERLRIQHHQSCDQLASHRRQSVILDAADEAYIRVGKRQPKAPSPDTSLDSRTTLQPAAKMHSSTGDQTKRSPDLKKTADSIYDSFRWLEDDDELDLRLYLDDYHFNLREEVPAPSKYRRPSFRRHLSINKLPFGGRVSGTLSRPATKDAAVSPTFMSSPTGSVPGSPGHVHRRSRALSLISPNKQTVPDASTVSAAADPAASHYQDPDARMKLRVYLASPHKFDEAIEFGFPSIGEVQGKENKTHKRLGSCQEAPKLRTFLEDDMSSMYSEASAADPESPRTPEAVDKHLPARPARASQDPGATPKVDYAQAPASSREMTLRMTLTRSDLRAHEDQIYGWQKPPVGRKSQTRDEPLSPLPYAREGNSKESVERQFAAMDQEDQANDNGVVRRFWNRVRRT</sequence>
<feature type="compositionally biased region" description="Polar residues" evidence="1">
    <location>
        <begin position="266"/>
        <end position="276"/>
    </location>
</feature>
<gene>
    <name evidence="2" type="ORF">TOPH_05928</name>
</gene>
<feature type="region of interest" description="Disordered" evidence="1">
    <location>
        <begin position="502"/>
        <end position="530"/>
    </location>
</feature>